<evidence type="ECO:0000256" key="1">
    <source>
        <dbReference type="ARBA" id="ARBA00022734"/>
    </source>
</evidence>
<dbReference type="AlphaFoldDB" id="A0A8B8ZHE6"/>
<dbReference type="PANTHER" id="PTHR47293:SF15">
    <property type="entry name" value="JACALIN-RELATED LECTIN 19"/>
    <property type="match status" value="1"/>
</dbReference>
<dbReference type="SUPFAM" id="SSF51101">
    <property type="entry name" value="Mannose-binding lectins"/>
    <property type="match status" value="1"/>
</dbReference>
<accession>A0A8B8ZHE6</accession>
<protein>
    <submittedName>
        <fullName evidence="4">Agglutinin-like</fullName>
    </submittedName>
</protein>
<dbReference type="InterPro" id="IPR001229">
    <property type="entry name" value="Jacalin-like_lectin_dom"/>
</dbReference>
<proteinExistence type="predicted"/>
<dbReference type="GO" id="GO:0030246">
    <property type="term" value="F:carbohydrate binding"/>
    <property type="evidence" value="ECO:0007669"/>
    <property type="project" value="UniProtKB-KW"/>
</dbReference>
<keyword evidence="3" id="KW-1185">Reference proteome</keyword>
<sequence>MSIINTSAPNKEILIKLGARGNLPLGVEKWDEVFNGKLRQILISHGDAINSIQVSYTDGSGTLILAPRHGGDGDKFDCVDLESWETLTMVRGYYGPVRGNNAGAAVRSLTFGTNGATYGPFGIEEGTPFRFNIPSGVSFGVSMEVPIAAIFVRSAYISNPSLDIISRHYLNEVNFSRSTYFCAILLLEELISLFTLHYNIIRCKLPKVS</sequence>
<organism evidence="3 4">
    <name type="scientific">Phoenix dactylifera</name>
    <name type="common">Date palm</name>
    <dbReference type="NCBI Taxonomy" id="42345"/>
    <lineage>
        <taxon>Eukaryota</taxon>
        <taxon>Viridiplantae</taxon>
        <taxon>Streptophyta</taxon>
        <taxon>Embryophyta</taxon>
        <taxon>Tracheophyta</taxon>
        <taxon>Spermatophyta</taxon>
        <taxon>Magnoliopsida</taxon>
        <taxon>Liliopsida</taxon>
        <taxon>Arecaceae</taxon>
        <taxon>Coryphoideae</taxon>
        <taxon>Phoeniceae</taxon>
        <taxon>Phoenix</taxon>
    </lineage>
</organism>
<evidence type="ECO:0000313" key="3">
    <source>
        <dbReference type="Proteomes" id="UP000228380"/>
    </source>
</evidence>
<reference evidence="4" key="1">
    <citation type="submission" date="2025-08" db="UniProtKB">
        <authorList>
            <consortium name="RefSeq"/>
        </authorList>
    </citation>
    <scope>IDENTIFICATION</scope>
    <source>
        <tissue evidence="4">Young leaves</tissue>
    </source>
</reference>
<dbReference type="PROSITE" id="PS51752">
    <property type="entry name" value="JACALIN_LECTIN"/>
    <property type="match status" value="1"/>
</dbReference>
<dbReference type="RefSeq" id="XP_038973586.1">
    <property type="nucleotide sequence ID" value="XM_039117658.1"/>
</dbReference>
<dbReference type="Proteomes" id="UP000228380">
    <property type="component" value="Unplaced"/>
</dbReference>
<dbReference type="InterPro" id="IPR036404">
    <property type="entry name" value="Jacalin-like_lectin_dom_sf"/>
</dbReference>
<keyword evidence="1" id="KW-0430">Lectin</keyword>
<dbReference type="Gene3D" id="2.100.10.30">
    <property type="entry name" value="Jacalin-like lectin domain"/>
    <property type="match status" value="1"/>
</dbReference>
<dbReference type="Pfam" id="PF01419">
    <property type="entry name" value="Jacalin"/>
    <property type="match status" value="1"/>
</dbReference>
<name>A0A8B8ZHE6_PHODC</name>
<evidence type="ECO:0000313" key="4">
    <source>
        <dbReference type="RefSeq" id="XP_038973586.1"/>
    </source>
</evidence>
<dbReference type="SMART" id="SM00915">
    <property type="entry name" value="Jacalin"/>
    <property type="match status" value="1"/>
</dbReference>
<gene>
    <name evidence="4" type="primary">LOC120105308</name>
</gene>
<feature type="domain" description="Jacalin-type lectin" evidence="2">
    <location>
        <begin position="14"/>
        <end position="171"/>
    </location>
</feature>
<evidence type="ECO:0000259" key="2">
    <source>
        <dbReference type="PROSITE" id="PS51752"/>
    </source>
</evidence>
<dbReference type="KEGG" id="pda:120105308"/>
<dbReference type="PANTHER" id="PTHR47293">
    <property type="entry name" value="JACALIN-RELATED LECTIN 3"/>
    <property type="match status" value="1"/>
</dbReference>
<dbReference type="GeneID" id="120105308"/>
<dbReference type="OrthoDB" id="4325201at2759"/>